<dbReference type="Gene3D" id="3.10.100.10">
    <property type="entry name" value="Mannose-Binding Protein A, subunit A"/>
    <property type="match status" value="1"/>
</dbReference>
<organism evidence="1 2">
    <name type="scientific">Orchesella dallaii</name>
    <dbReference type="NCBI Taxonomy" id="48710"/>
    <lineage>
        <taxon>Eukaryota</taxon>
        <taxon>Metazoa</taxon>
        <taxon>Ecdysozoa</taxon>
        <taxon>Arthropoda</taxon>
        <taxon>Hexapoda</taxon>
        <taxon>Collembola</taxon>
        <taxon>Entomobryomorpha</taxon>
        <taxon>Entomobryoidea</taxon>
        <taxon>Orchesellidae</taxon>
        <taxon>Orchesellinae</taxon>
        <taxon>Orchesella</taxon>
    </lineage>
</organism>
<reference evidence="1 2" key="1">
    <citation type="submission" date="2024-08" db="EMBL/GenBank/DDBJ databases">
        <authorList>
            <person name="Cucini C."/>
            <person name="Frati F."/>
        </authorList>
    </citation>
    <scope>NUCLEOTIDE SEQUENCE [LARGE SCALE GENOMIC DNA]</scope>
</reference>
<comment type="caution">
    <text evidence="1">The sequence shown here is derived from an EMBL/GenBank/DDBJ whole genome shotgun (WGS) entry which is preliminary data.</text>
</comment>
<dbReference type="InterPro" id="IPR016186">
    <property type="entry name" value="C-type_lectin-like/link_sf"/>
</dbReference>
<dbReference type="SUPFAM" id="SSF56436">
    <property type="entry name" value="C-type lectin-like"/>
    <property type="match status" value="1"/>
</dbReference>
<sequence length="471" mass="54686">MHRIGNTRYYVYHEITDRKYTTNWAGARRICANQKGFRMARLENITNFARFGRQLEKWVNVNLARDTWYWLDAKFNPDIEKYVWGDDVKNPLTYTNFFYRYPRPTGVGSQISYTGRYSLNDKDEQCLTIALPYPGLATTLRQGSNAVIYGHSTTFDERACRSRERRRAICESTDPECSEVNNDPFSLTEGITVSQFWTDWTYELVRNQGVFYDASHVKKADRTAVVNGTDDELEGRSNKFNQTFCVAMQMSYEFTLDQVPCPPGNAKTCSWNFIQYVPANCNNFQGTICQHADYEKRPCMWMADWVENPSLYLSNAKEATVEFGFTGNTKARRSRYKQTFGSLLCPLLHKMARANDTEWYQKPATLNEPDILYKYDYLETYWVVDEGGFEKRQDSMCKVSVPNGDGFTRKLETVPCTEWHFYICLKGSIIMTSTQVPYEPPKAIYSHLLTPLVNFFDKQPNQAMLSMETIS</sequence>
<proteinExistence type="predicted"/>
<evidence type="ECO:0008006" key="3">
    <source>
        <dbReference type="Google" id="ProtNLM"/>
    </source>
</evidence>
<evidence type="ECO:0000313" key="1">
    <source>
        <dbReference type="EMBL" id="CAL8130056.1"/>
    </source>
</evidence>
<accession>A0ABP1RLB7</accession>
<name>A0ABP1RLB7_9HEXA</name>
<protein>
    <recommendedName>
        <fullName evidence="3">C-type lectin domain-containing protein</fullName>
    </recommendedName>
</protein>
<gene>
    <name evidence="1" type="ORF">ODALV1_LOCUS23543</name>
</gene>
<keyword evidence="2" id="KW-1185">Reference proteome</keyword>
<dbReference type="Proteomes" id="UP001642540">
    <property type="component" value="Unassembled WGS sequence"/>
</dbReference>
<evidence type="ECO:0000313" key="2">
    <source>
        <dbReference type="Proteomes" id="UP001642540"/>
    </source>
</evidence>
<dbReference type="EMBL" id="CAXLJM020000081">
    <property type="protein sequence ID" value="CAL8130056.1"/>
    <property type="molecule type" value="Genomic_DNA"/>
</dbReference>
<dbReference type="InterPro" id="IPR016187">
    <property type="entry name" value="CTDL_fold"/>
</dbReference>